<comment type="caution">
    <text evidence="1">The sequence shown here is derived from an EMBL/GenBank/DDBJ whole genome shotgun (WGS) entry which is preliminary data.</text>
</comment>
<dbReference type="AlphaFoldDB" id="A0A8X7V1F1"/>
<evidence type="ECO:0000313" key="1">
    <source>
        <dbReference type="EMBL" id="KAG2298637.1"/>
    </source>
</evidence>
<keyword evidence="2" id="KW-1185">Reference proteome</keyword>
<proteinExistence type="predicted"/>
<organism evidence="1 2">
    <name type="scientific">Brassica carinata</name>
    <name type="common">Ethiopian mustard</name>
    <name type="synonym">Abyssinian cabbage</name>
    <dbReference type="NCBI Taxonomy" id="52824"/>
    <lineage>
        <taxon>Eukaryota</taxon>
        <taxon>Viridiplantae</taxon>
        <taxon>Streptophyta</taxon>
        <taxon>Embryophyta</taxon>
        <taxon>Tracheophyta</taxon>
        <taxon>Spermatophyta</taxon>
        <taxon>Magnoliopsida</taxon>
        <taxon>eudicotyledons</taxon>
        <taxon>Gunneridae</taxon>
        <taxon>Pentapetalae</taxon>
        <taxon>rosids</taxon>
        <taxon>malvids</taxon>
        <taxon>Brassicales</taxon>
        <taxon>Brassicaceae</taxon>
        <taxon>Brassiceae</taxon>
        <taxon>Brassica</taxon>
    </lineage>
</organism>
<evidence type="ECO:0000313" key="2">
    <source>
        <dbReference type="Proteomes" id="UP000886595"/>
    </source>
</evidence>
<dbReference type="Proteomes" id="UP000886595">
    <property type="component" value="Unassembled WGS sequence"/>
</dbReference>
<gene>
    <name evidence="1" type="ORF">Bca52824_035109</name>
</gene>
<dbReference type="EMBL" id="JAAMPC010000008">
    <property type="protein sequence ID" value="KAG2298637.1"/>
    <property type="molecule type" value="Genomic_DNA"/>
</dbReference>
<name>A0A8X7V1F1_BRACI</name>
<accession>A0A8X7V1F1</accession>
<sequence>MLPTLTLRPNISLTVTDDAVALPVLEPKPFPKGSRTRGDFGGVSEKVCAEFRCGHSDLGDSDLTGAKRGYTRRVTWSRYHPRHNLRNRFGLEIGNGFGGAVESKCRN</sequence>
<protein>
    <submittedName>
        <fullName evidence="1">Uncharacterized protein</fullName>
    </submittedName>
</protein>
<reference evidence="1 2" key="1">
    <citation type="submission" date="2020-02" db="EMBL/GenBank/DDBJ databases">
        <authorList>
            <person name="Ma Q."/>
            <person name="Huang Y."/>
            <person name="Song X."/>
            <person name="Pei D."/>
        </authorList>
    </citation>
    <scope>NUCLEOTIDE SEQUENCE [LARGE SCALE GENOMIC DNA]</scope>
    <source>
        <strain evidence="1">Sxm20200214</strain>
        <tissue evidence="1">Leaf</tissue>
    </source>
</reference>